<dbReference type="SUPFAM" id="SSF143100">
    <property type="entry name" value="TTHA1013/TTHA0281-like"/>
    <property type="match status" value="1"/>
</dbReference>
<accession>A0ABR8GQK0</accession>
<dbReference type="EMBL" id="JACJTA010000022">
    <property type="protein sequence ID" value="MBD2605330.1"/>
    <property type="molecule type" value="Genomic_DNA"/>
</dbReference>
<name>A0ABR8GQK0_9CYAN</name>
<organism evidence="1 2">
    <name type="scientific">Scytonema hofmannii FACHB-248</name>
    <dbReference type="NCBI Taxonomy" id="1842502"/>
    <lineage>
        <taxon>Bacteria</taxon>
        <taxon>Bacillati</taxon>
        <taxon>Cyanobacteriota</taxon>
        <taxon>Cyanophyceae</taxon>
        <taxon>Nostocales</taxon>
        <taxon>Scytonemataceae</taxon>
        <taxon>Scytonema</taxon>
    </lineage>
</organism>
<dbReference type="Proteomes" id="UP000660380">
    <property type="component" value="Unassembled WGS sequence"/>
</dbReference>
<proteinExistence type="predicted"/>
<gene>
    <name evidence="1" type="ORF">H6G81_12480</name>
</gene>
<dbReference type="RefSeq" id="WP_029634254.1">
    <property type="nucleotide sequence ID" value="NZ_JACJTA010000022.1"/>
</dbReference>
<protein>
    <submittedName>
        <fullName evidence="1">Type II toxin-antitoxin system HicB family antitoxin</fullName>
    </submittedName>
</protein>
<dbReference type="InterPro" id="IPR035069">
    <property type="entry name" value="TTHA1013/TTHA0281-like"/>
</dbReference>
<reference evidence="1 2" key="1">
    <citation type="journal article" date="2020" name="ISME J.">
        <title>Comparative genomics reveals insights into cyanobacterial evolution and habitat adaptation.</title>
        <authorList>
            <person name="Chen M.Y."/>
            <person name="Teng W.K."/>
            <person name="Zhao L."/>
            <person name="Hu C.X."/>
            <person name="Zhou Y.K."/>
            <person name="Han B.P."/>
            <person name="Song L.R."/>
            <person name="Shu W.S."/>
        </authorList>
    </citation>
    <scope>NUCLEOTIDE SEQUENCE [LARGE SCALE GENOMIC DNA]</scope>
    <source>
        <strain evidence="1 2">FACHB-248</strain>
    </source>
</reference>
<keyword evidence="2" id="KW-1185">Reference proteome</keyword>
<comment type="caution">
    <text evidence="1">The sequence shown here is derived from an EMBL/GenBank/DDBJ whole genome shotgun (WGS) entry which is preliminary data.</text>
</comment>
<sequence length="62" mass="7223">MPLKYYLNLQYPVKLYPEREGGYVAKIKDLLTQGETLDETMAKFLHCRLAVFSDRKNASLNQ</sequence>
<evidence type="ECO:0000313" key="2">
    <source>
        <dbReference type="Proteomes" id="UP000660380"/>
    </source>
</evidence>
<evidence type="ECO:0000313" key="1">
    <source>
        <dbReference type="EMBL" id="MBD2605330.1"/>
    </source>
</evidence>